<name>A0A6C0LQX6_9ZZZZ</name>
<organism evidence="2">
    <name type="scientific">viral metagenome</name>
    <dbReference type="NCBI Taxonomy" id="1070528"/>
    <lineage>
        <taxon>unclassified sequences</taxon>
        <taxon>metagenomes</taxon>
        <taxon>organismal metagenomes</taxon>
    </lineage>
</organism>
<feature type="region of interest" description="Disordered" evidence="1">
    <location>
        <begin position="608"/>
        <end position="628"/>
    </location>
</feature>
<feature type="compositionally biased region" description="Polar residues" evidence="1">
    <location>
        <begin position="1894"/>
        <end position="1904"/>
    </location>
</feature>
<reference evidence="2" key="1">
    <citation type="journal article" date="2020" name="Nature">
        <title>Giant virus diversity and host interactions through global metagenomics.</title>
        <authorList>
            <person name="Schulz F."/>
            <person name="Roux S."/>
            <person name="Paez-Espino D."/>
            <person name="Jungbluth S."/>
            <person name="Walsh D.A."/>
            <person name="Denef V.J."/>
            <person name="McMahon K.D."/>
            <person name="Konstantinidis K.T."/>
            <person name="Eloe-Fadrosh E.A."/>
            <person name="Kyrpides N.C."/>
            <person name="Woyke T."/>
        </authorList>
    </citation>
    <scope>NUCLEOTIDE SEQUENCE</scope>
    <source>
        <strain evidence="2">GVMAG-M-3300027969-2</strain>
    </source>
</reference>
<sequence length="1941" mass="224418">MKAGFIQDLAKKYVYYLTFLLNPEERTKSTILTKVEKYKEFTGIFDELPTKLTKGQEFVYNVFKCDDIRLKDLKDLLEDHFKNDIRDFFELLDDRDLEIGDLFLHDNFWLSSPDCVGKECYEHSIDNLNSGKYLCKVYEECNDHECLKYLKIDIRNTIKAKMAKKRIDLYKGITTTSDDVKSFLNMFKNSKECASLDEEQQTAVLENFNKMFSTNDTVEQIVEDVFYKDGKNYNCECYDNSDSDSDEDTADDMLNSFKRTKKTFKKMKGGNKRTKYSNYTHHDYDETHIRKIEREIIEQFKNIDYLGLTTQDILKTSTKNWRDEVFRGGKKQMGGEESIKDINDINTVAIIKKCVFVKAGWFSDEKDCNRYEVVFVDIENIPELRKYVNEYDHGYMNYRPIYSAMNKISNLRTIKGNYFEYWKVYTQQENGKEGEVVGKINSVIKAKINEDSRFSNMDKNAVYDKIIKNNKEVEQWFTAAETQFGTVENIVNPLTAASIEYKGENYKDDTTQPDKHDIIPSSKSKDIQFIILESKCTGVLYSTCKWSIILENETDNDKLIEMYTALYGKNWKFYTRKETEEANSILDAAIKTKIINYYQTKSVNPAVAKPAEQPATADAKPEETAPSGLSDKELADIANRLIEQGKQKEKEICGDVTSYRVHSCNIQPLKKENIDLTEQKTACDSVDDLLGTSVLGKKASVQLKKACEFKSKASNEFKRLMEEAIQLKMPETTTFAEWIWYGTIYQVQKYVNDHVKDNISLDAATRQKYTEWLSTRGKETDNWVDYGKATLERTKKIISKSSLIITDDGRKAAWARGSLLMADTAPWIGTFLLMMVKHPRLLRVVLAALIKIKIRMCNNLKIANGNIAIIAKPKTLAEELDDLLKSINIWALSYVPPAFKYIEVAITLFRAISLGFNTISKTITFGVIDLESWIIWIFGIIILTSKDMAEEMVQSMILYDNVKSIVTLFDFIGCLNTPYCLNISPTRYDLSIELFDPNASYDYTYTGFFKKGNGIDSIFSNKTWVPRTCNTKLTYEEANAEISREKLNRISTQNYVINANNREDYAKKLSSEGLSFSLSEPYVYLNGGDLGKDMGKIRSKCFWCTNKKGQFSYYFMVRNVFEIDEKGNDVVVKKSDKNHTIFHLGFKGSTFDVENVNINYYSGNMAVSQDNKYTLDMNKNDDTNEPDLVSLELGFDTNGKINKLTGLIKQEAIKGYIWGEIKPESKVKCELDVELPILVGQDNIPASVNNFERLIMELAGTNPITCPNGKPSLKKEQVKIAGLKMPLGWYNNADKKLFQNKYKYTLSIEADKIYITHLNYYIWGDMFTSAYQLQRVVSTVTNSKVQLYDYGKDKLTIMMSLLQEKLDKTTSVITDSLLSGVLSPPSTEELDKYQFKKSDVTIAEKPMCEEYFLILHLGEAGNKILKDELFKQMTFEIVQKQNPVSDLGYYDNVVAEREYTTYAAIAFKTKFVTESKNSTESKKSTDTKFEVTEIYYIPTDDFMIHAINSESSDTKLFFNALTNVLKREAEINSEQFKSSIECDLYAVFDFLHYDMHGKIGEKYKITDHEYKHPDDIAPTINALNMLFDNLILSEKANKTYVKKYFPAFSLQQARNKEEYIKSFFHKSDWGKYFQDLVLPHLVKETKSISKHITDSVKNNYASFNNNSQDQQNNSQDQQSLTLWRKLTDVQIKDMSTHDVKEMFEKTYNIWISVNVYYTMLKIHYGIGDYWMTSTNGDDKNTMGSYKFFTSLDEEYTTHNVWSSSTNDSIRDYNGKSIIKKDQMWRSLRTELSKHDVFTSILQKYDNLHFGSIDTLNDIMNKQLKSWSDISKELLKLIDEESYVNVFLTKICGIRLDLKEEKVRLEKYDKIFSNIKKLIDETTNGYTRVLLSTQGTSTNPYQSKGGNKHKNTKRSYENVPHKKSNRYTRRILYQDTHYNTQA</sequence>
<accession>A0A6C0LQX6</accession>
<feature type="region of interest" description="Disordered" evidence="1">
    <location>
        <begin position="1894"/>
        <end position="1918"/>
    </location>
</feature>
<protein>
    <submittedName>
        <fullName evidence="2">Uncharacterized protein</fullName>
    </submittedName>
</protein>
<dbReference type="EMBL" id="MN740542">
    <property type="protein sequence ID" value="QHU32823.1"/>
    <property type="molecule type" value="Genomic_DNA"/>
</dbReference>
<proteinExistence type="predicted"/>
<evidence type="ECO:0000256" key="1">
    <source>
        <dbReference type="SAM" id="MobiDB-lite"/>
    </source>
</evidence>
<evidence type="ECO:0000313" key="2">
    <source>
        <dbReference type="EMBL" id="QHU32823.1"/>
    </source>
</evidence>